<feature type="region of interest" description="Disordered" evidence="1">
    <location>
        <begin position="157"/>
        <end position="258"/>
    </location>
</feature>
<accession>K5WUN2</accession>
<proteinExistence type="predicted"/>
<evidence type="ECO:0000313" key="2">
    <source>
        <dbReference type="EMBL" id="EKM54172.1"/>
    </source>
</evidence>
<dbReference type="OrthoDB" id="3164380at2759"/>
<evidence type="ECO:0000256" key="1">
    <source>
        <dbReference type="SAM" id="MobiDB-lite"/>
    </source>
</evidence>
<dbReference type="InParanoid" id="K5WUN2"/>
<dbReference type="RefSeq" id="XP_007396873.1">
    <property type="nucleotide sequence ID" value="XM_007396811.1"/>
</dbReference>
<evidence type="ECO:0000313" key="3">
    <source>
        <dbReference type="Proteomes" id="UP000008370"/>
    </source>
</evidence>
<gene>
    <name evidence="2" type="ORF">PHACADRAFT_145856</name>
</gene>
<dbReference type="HOGENOM" id="CLU_070857_0_0_1"/>
<organism evidence="2 3">
    <name type="scientific">Phanerochaete carnosa (strain HHB-10118-sp)</name>
    <name type="common">White-rot fungus</name>
    <name type="synonym">Peniophora carnosa</name>
    <dbReference type="NCBI Taxonomy" id="650164"/>
    <lineage>
        <taxon>Eukaryota</taxon>
        <taxon>Fungi</taxon>
        <taxon>Dikarya</taxon>
        <taxon>Basidiomycota</taxon>
        <taxon>Agaricomycotina</taxon>
        <taxon>Agaricomycetes</taxon>
        <taxon>Polyporales</taxon>
        <taxon>Phanerochaetaceae</taxon>
        <taxon>Phanerochaete</taxon>
    </lineage>
</organism>
<feature type="compositionally biased region" description="Basic and acidic residues" evidence="1">
    <location>
        <begin position="204"/>
        <end position="220"/>
    </location>
</feature>
<protein>
    <submittedName>
        <fullName evidence="2">Uncharacterized protein</fullName>
    </submittedName>
</protein>
<dbReference type="KEGG" id="pco:PHACADRAFT_145856"/>
<dbReference type="EMBL" id="JH930473">
    <property type="protein sequence ID" value="EKM54172.1"/>
    <property type="molecule type" value="Genomic_DNA"/>
</dbReference>
<dbReference type="Proteomes" id="UP000008370">
    <property type="component" value="Unassembled WGS sequence"/>
</dbReference>
<reference evidence="2 3" key="1">
    <citation type="journal article" date="2012" name="BMC Genomics">
        <title>Comparative genomics of the white-rot fungi, Phanerochaete carnosa and P. chrysosporium, to elucidate the genetic basis of the distinct wood types they colonize.</title>
        <authorList>
            <person name="Suzuki H."/>
            <person name="MacDonald J."/>
            <person name="Syed K."/>
            <person name="Salamov A."/>
            <person name="Hori C."/>
            <person name="Aerts A."/>
            <person name="Henrissat B."/>
            <person name="Wiebenga A."/>
            <person name="vanKuyk P.A."/>
            <person name="Barry K."/>
            <person name="Lindquist E."/>
            <person name="LaButti K."/>
            <person name="Lapidus A."/>
            <person name="Lucas S."/>
            <person name="Coutinho P."/>
            <person name="Gong Y."/>
            <person name="Samejima M."/>
            <person name="Mahadevan R."/>
            <person name="Abou-Zaid M."/>
            <person name="de Vries R.P."/>
            <person name="Igarashi K."/>
            <person name="Yadav J.S."/>
            <person name="Grigoriev I.V."/>
            <person name="Master E.R."/>
        </authorList>
    </citation>
    <scope>NUCLEOTIDE SEQUENCE [LARGE SCALE GENOMIC DNA]</scope>
    <source>
        <strain evidence="2 3">HHB-10118-sp</strain>
    </source>
</reference>
<feature type="compositionally biased region" description="Basic residues" evidence="1">
    <location>
        <begin position="221"/>
        <end position="235"/>
    </location>
</feature>
<name>K5WUN2_PHACS</name>
<keyword evidence="3" id="KW-1185">Reference proteome</keyword>
<feature type="compositionally biased region" description="Low complexity" evidence="1">
    <location>
        <begin position="157"/>
        <end position="179"/>
    </location>
</feature>
<dbReference type="AlphaFoldDB" id="K5WUN2"/>
<dbReference type="GeneID" id="18908677"/>
<sequence length="258" mass="28142">MTIDMTSDFFAVDELIQVIYQGALKFIVLSKVTRTAWTIHVALDKTERWWSGQWSPSDIETFLVHVEALADSLAAMIVKGELHIGNWSDKPGANINLTLGPAAKRPVHIPLKDLSSADAAKFATSIFSLIATNAKDYECRLCPSPYDLTGSTADVPTSTKNNSAIASSSAVPSTTSPVAAEKRKATQSPVETTKSLPRASPVSKETEELKIKKLEAELAKEKRRNTAKKLPRRAKGASLANPSQKVRKYQAVEFEDSD</sequence>
<feature type="compositionally biased region" description="Polar residues" evidence="1">
    <location>
        <begin position="186"/>
        <end position="195"/>
    </location>
</feature>